<feature type="domain" description="C2H2-type" evidence="10">
    <location>
        <begin position="395"/>
        <end position="423"/>
    </location>
</feature>
<dbReference type="EMBL" id="OU900094">
    <property type="protein sequence ID" value="CAG9853920.1"/>
    <property type="molecule type" value="Genomic_DNA"/>
</dbReference>
<feature type="region of interest" description="Disordered" evidence="9">
    <location>
        <begin position="509"/>
        <end position="578"/>
    </location>
</feature>
<evidence type="ECO:0000256" key="1">
    <source>
        <dbReference type="ARBA" id="ARBA00004123"/>
    </source>
</evidence>
<feature type="domain" description="C2H2-type" evidence="10">
    <location>
        <begin position="302"/>
        <end position="330"/>
    </location>
</feature>
<dbReference type="Proteomes" id="UP001153712">
    <property type="component" value="Chromosome 1"/>
</dbReference>
<dbReference type="InterPro" id="IPR051643">
    <property type="entry name" value="Transcr_Reg_ZincFinger"/>
</dbReference>
<dbReference type="PANTHER" id="PTHR24396:SF22">
    <property type="entry name" value="PROTEIN WIZ"/>
    <property type="match status" value="1"/>
</dbReference>
<dbReference type="PROSITE" id="PS00028">
    <property type="entry name" value="ZINC_FINGER_C2H2_1"/>
    <property type="match status" value="3"/>
</dbReference>
<evidence type="ECO:0000313" key="13">
    <source>
        <dbReference type="Proteomes" id="UP001153712"/>
    </source>
</evidence>
<feature type="compositionally biased region" description="Low complexity" evidence="9">
    <location>
        <begin position="557"/>
        <end position="569"/>
    </location>
</feature>
<feature type="domain" description="ZAD" evidence="11">
    <location>
        <begin position="8"/>
        <end position="82"/>
    </location>
</feature>
<dbReference type="OrthoDB" id="3176202at2759"/>
<evidence type="ECO:0000259" key="11">
    <source>
        <dbReference type="PROSITE" id="PS51915"/>
    </source>
</evidence>
<dbReference type="PANTHER" id="PTHR24396">
    <property type="entry name" value="ZINC FINGER PROTEIN"/>
    <property type="match status" value="1"/>
</dbReference>
<protein>
    <submittedName>
        <fullName evidence="12">Uncharacterized protein</fullName>
    </submittedName>
</protein>
<sequence>MTMYTLPNFCRVCLKYDKNLIDLAHIENEPNETLMSKLQQCVSEVEWTVFKPLLCHPCIKRLNIAHSFKKQCIHSAGVLKNYVELVKESQKKTESQNTIKAENVLASTGGTYMLLPNQKYVKILVGGQNQGANTFQNVFLNLIPASTLNPIITTASNTTKTKDNNQNVFLNINNAIQKIVPVSQSPAEVLKKSPELQKPSVNVNQLLTESKSEELSVEIDPTVFGLEEGDNDSTEEELNDYDEVISQAKINLKDIKAANGEKLQNGKEDQKYYVPILPKTQDDFFSSGQHFLFSQTENSGAFVCEQCQKSFATKKLLKAHINQFHLGKLPFKCEYCYLEFATRNEYELCLKTHRSEAETLDKSLTLRDFSTNASSLNEQLTELEANIEPTENGEYICDVCKRPFSSSTGLLRHKVRKHNQKNKKKYFIKGMKNAKCDICNREFSTQSYMQLHKKLHMRDDFGYKYKVFGKSKYNVVTEEKKSEDVNTNLQETFNTDDSNVENLDVTPDIFMDKSDDESNDEDREDSIEDSGEMKPEKMEVQEENASDNETEDEELNENNTESETINENNCDVKEVNDN</sequence>
<dbReference type="SUPFAM" id="SSF57667">
    <property type="entry name" value="beta-beta-alpha zinc fingers"/>
    <property type="match status" value="2"/>
</dbReference>
<evidence type="ECO:0000256" key="8">
    <source>
        <dbReference type="SAM" id="Coils"/>
    </source>
</evidence>
<feature type="binding site" evidence="7">
    <location>
        <position position="55"/>
    </location>
    <ligand>
        <name>Zn(2+)</name>
        <dbReference type="ChEBI" id="CHEBI:29105"/>
    </ligand>
</feature>
<keyword evidence="13" id="KW-1185">Reference proteome</keyword>
<feature type="compositionally biased region" description="Acidic residues" evidence="9">
    <location>
        <begin position="541"/>
        <end position="556"/>
    </location>
</feature>
<dbReference type="PROSITE" id="PS51915">
    <property type="entry name" value="ZAD"/>
    <property type="match status" value="1"/>
</dbReference>
<feature type="domain" description="C2H2-type" evidence="10">
    <location>
        <begin position="434"/>
        <end position="461"/>
    </location>
</feature>
<reference evidence="12" key="1">
    <citation type="submission" date="2022-01" db="EMBL/GenBank/DDBJ databases">
        <authorList>
            <person name="King R."/>
        </authorList>
    </citation>
    <scope>NUCLEOTIDE SEQUENCE</scope>
</reference>
<evidence type="ECO:0000256" key="2">
    <source>
        <dbReference type="ARBA" id="ARBA00022723"/>
    </source>
</evidence>
<dbReference type="Pfam" id="PF07776">
    <property type="entry name" value="zf-AD"/>
    <property type="match status" value="1"/>
</dbReference>
<gene>
    <name evidence="12" type="ORF">PHYEVI_LOCUS387</name>
</gene>
<dbReference type="GO" id="GO:0000981">
    <property type="term" value="F:DNA-binding transcription factor activity, RNA polymerase II-specific"/>
    <property type="evidence" value="ECO:0007669"/>
    <property type="project" value="TreeGrafter"/>
</dbReference>
<keyword evidence="2 7" id="KW-0479">Metal-binding</keyword>
<evidence type="ECO:0000256" key="5">
    <source>
        <dbReference type="ARBA" id="ARBA00023242"/>
    </source>
</evidence>
<keyword evidence="3 6" id="KW-0863">Zinc-finger</keyword>
<dbReference type="PROSITE" id="PS50157">
    <property type="entry name" value="ZINC_FINGER_C2H2_2"/>
    <property type="match status" value="3"/>
</dbReference>
<evidence type="ECO:0000256" key="3">
    <source>
        <dbReference type="ARBA" id="ARBA00022771"/>
    </source>
</evidence>
<feature type="binding site" evidence="7">
    <location>
        <position position="13"/>
    </location>
    <ligand>
        <name>Zn(2+)</name>
        <dbReference type="ChEBI" id="CHEBI:29105"/>
    </ligand>
</feature>
<keyword evidence="8" id="KW-0175">Coiled coil</keyword>
<feature type="compositionally biased region" description="Acidic residues" evidence="9">
    <location>
        <begin position="514"/>
        <end position="530"/>
    </location>
</feature>
<dbReference type="InterPro" id="IPR036236">
    <property type="entry name" value="Znf_C2H2_sf"/>
</dbReference>
<dbReference type="Pfam" id="PF00096">
    <property type="entry name" value="zf-C2H2"/>
    <property type="match status" value="3"/>
</dbReference>
<dbReference type="AlphaFoldDB" id="A0A9N9TF39"/>
<dbReference type="SMART" id="SM00355">
    <property type="entry name" value="ZnF_C2H2"/>
    <property type="match status" value="4"/>
</dbReference>
<dbReference type="Gene3D" id="3.30.160.60">
    <property type="entry name" value="Classic Zinc Finger"/>
    <property type="match status" value="2"/>
</dbReference>
<name>A0A9N9TF39_PHYSR</name>
<dbReference type="GO" id="GO:0000978">
    <property type="term" value="F:RNA polymerase II cis-regulatory region sequence-specific DNA binding"/>
    <property type="evidence" value="ECO:0007669"/>
    <property type="project" value="TreeGrafter"/>
</dbReference>
<feature type="coiled-coil region" evidence="8">
    <location>
        <begin position="231"/>
        <end position="258"/>
    </location>
</feature>
<keyword evidence="4 7" id="KW-0862">Zinc</keyword>
<evidence type="ECO:0000259" key="10">
    <source>
        <dbReference type="PROSITE" id="PS50157"/>
    </source>
</evidence>
<dbReference type="SMART" id="SM00868">
    <property type="entry name" value="zf-AD"/>
    <property type="match status" value="1"/>
</dbReference>
<dbReference type="InterPro" id="IPR012934">
    <property type="entry name" value="Znf_AD"/>
</dbReference>
<comment type="subcellular location">
    <subcellularLocation>
        <location evidence="1">Nucleus</location>
    </subcellularLocation>
</comment>
<feature type="binding site" evidence="7">
    <location>
        <position position="58"/>
    </location>
    <ligand>
        <name>Zn(2+)</name>
        <dbReference type="ChEBI" id="CHEBI:29105"/>
    </ligand>
</feature>
<evidence type="ECO:0000256" key="6">
    <source>
        <dbReference type="PROSITE-ProRule" id="PRU00042"/>
    </source>
</evidence>
<dbReference type="GO" id="GO:0008270">
    <property type="term" value="F:zinc ion binding"/>
    <property type="evidence" value="ECO:0007669"/>
    <property type="project" value="UniProtKB-UniRule"/>
</dbReference>
<organism evidence="12 13">
    <name type="scientific">Phyllotreta striolata</name>
    <name type="common">Striped flea beetle</name>
    <name type="synonym">Crioceris striolata</name>
    <dbReference type="NCBI Taxonomy" id="444603"/>
    <lineage>
        <taxon>Eukaryota</taxon>
        <taxon>Metazoa</taxon>
        <taxon>Ecdysozoa</taxon>
        <taxon>Arthropoda</taxon>
        <taxon>Hexapoda</taxon>
        <taxon>Insecta</taxon>
        <taxon>Pterygota</taxon>
        <taxon>Neoptera</taxon>
        <taxon>Endopterygota</taxon>
        <taxon>Coleoptera</taxon>
        <taxon>Polyphaga</taxon>
        <taxon>Cucujiformia</taxon>
        <taxon>Chrysomeloidea</taxon>
        <taxon>Chrysomelidae</taxon>
        <taxon>Galerucinae</taxon>
        <taxon>Alticini</taxon>
        <taxon>Phyllotreta</taxon>
    </lineage>
</organism>
<dbReference type="SUPFAM" id="SSF57716">
    <property type="entry name" value="Glucocorticoid receptor-like (DNA-binding domain)"/>
    <property type="match status" value="1"/>
</dbReference>
<dbReference type="InterPro" id="IPR013087">
    <property type="entry name" value="Znf_C2H2_type"/>
</dbReference>
<dbReference type="GO" id="GO:0005634">
    <property type="term" value="C:nucleus"/>
    <property type="evidence" value="ECO:0007669"/>
    <property type="project" value="UniProtKB-SubCell"/>
</dbReference>
<evidence type="ECO:0000313" key="12">
    <source>
        <dbReference type="EMBL" id="CAG9853920.1"/>
    </source>
</evidence>
<evidence type="ECO:0000256" key="7">
    <source>
        <dbReference type="PROSITE-ProRule" id="PRU01263"/>
    </source>
</evidence>
<feature type="binding site" evidence="7">
    <location>
        <position position="10"/>
    </location>
    <ligand>
        <name>Zn(2+)</name>
        <dbReference type="ChEBI" id="CHEBI:29105"/>
    </ligand>
</feature>
<feature type="compositionally biased region" description="Basic and acidic residues" evidence="9">
    <location>
        <begin position="531"/>
        <end position="540"/>
    </location>
</feature>
<evidence type="ECO:0000256" key="9">
    <source>
        <dbReference type="SAM" id="MobiDB-lite"/>
    </source>
</evidence>
<proteinExistence type="predicted"/>
<accession>A0A9N9TF39</accession>
<keyword evidence="5" id="KW-0539">Nucleus</keyword>
<evidence type="ECO:0000256" key="4">
    <source>
        <dbReference type="ARBA" id="ARBA00022833"/>
    </source>
</evidence>